<proteinExistence type="predicted"/>
<dbReference type="Gene3D" id="3.30.300.20">
    <property type="match status" value="1"/>
</dbReference>
<dbReference type="InterPro" id="IPR052924">
    <property type="entry name" value="OsmC/Ohr_hydroprdx_reductase"/>
</dbReference>
<organism evidence="1 2">
    <name type="scientific">Nocardioides salarius</name>
    <dbReference type="NCBI Taxonomy" id="374513"/>
    <lineage>
        <taxon>Bacteria</taxon>
        <taxon>Bacillati</taxon>
        <taxon>Actinomycetota</taxon>
        <taxon>Actinomycetes</taxon>
        <taxon>Propionibacteriales</taxon>
        <taxon>Nocardioidaceae</taxon>
        <taxon>Nocardioides</taxon>
    </lineage>
</organism>
<evidence type="ECO:0000313" key="1">
    <source>
        <dbReference type="EMBL" id="MBM7508497.1"/>
    </source>
</evidence>
<accession>A0ABS2MBC8</accession>
<dbReference type="InterPro" id="IPR015946">
    <property type="entry name" value="KH_dom-like_a/b"/>
</dbReference>
<comment type="caution">
    <text evidence="1">The sequence shown here is derived from an EMBL/GenBank/DDBJ whole genome shotgun (WGS) entry which is preliminary data.</text>
</comment>
<dbReference type="InterPro" id="IPR003718">
    <property type="entry name" value="OsmC/Ohr_fam"/>
</dbReference>
<reference evidence="1 2" key="1">
    <citation type="submission" date="2021-01" db="EMBL/GenBank/DDBJ databases">
        <title>Sequencing the genomes of 1000 actinobacteria strains.</title>
        <authorList>
            <person name="Klenk H.-P."/>
        </authorList>
    </citation>
    <scope>NUCLEOTIDE SEQUENCE [LARGE SCALE GENOMIC DNA]</scope>
    <source>
        <strain evidence="1 2">DSM 18239</strain>
    </source>
</reference>
<dbReference type="Proteomes" id="UP000732378">
    <property type="component" value="Unassembled WGS sequence"/>
</dbReference>
<protein>
    <submittedName>
        <fullName evidence="1">OsmC-like protein</fullName>
    </submittedName>
</protein>
<sequence>MAEPTSSTRVVERADAAPDFLRRKTLTAHNEATMRTVVDTGEFGTFTTDEPVPHGGSGEGPSPLQAVLGALCGCEAVTFNRTATDLGFSYDSLDFEAAFTIDIRGRLGDRTVRPHFQTVRVRAVVATSETPEAFAAVVEETEARCPVMNLIVDAGVDLRVEWVRDAG</sequence>
<dbReference type="RefSeq" id="WP_193669595.1">
    <property type="nucleotide sequence ID" value="NZ_JACDTV010000009.1"/>
</dbReference>
<dbReference type="PANTHER" id="PTHR35368:SF1">
    <property type="entry name" value="HYDROPEROXIDE REDUCTASE"/>
    <property type="match status" value="1"/>
</dbReference>
<dbReference type="EMBL" id="JAFBBZ010000001">
    <property type="protein sequence ID" value="MBM7508497.1"/>
    <property type="molecule type" value="Genomic_DNA"/>
</dbReference>
<dbReference type="SUPFAM" id="SSF82784">
    <property type="entry name" value="OsmC-like"/>
    <property type="match status" value="1"/>
</dbReference>
<dbReference type="PANTHER" id="PTHR35368">
    <property type="entry name" value="HYDROPEROXIDE REDUCTASE"/>
    <property type="match status" value="1"/>
</dbReference>
<evidence type="ECO:0000313" key="2">
    <source>
        <dbReference type="Proteomes" id="UP000732378"/>
    </source>
</evidence>
<gene>
    <name evidence="1" type="ORF">JOE61_002311</name>
</gene>
<name>A0ABS2MBC8_9ACTN</name>
<dbReference type="Pfam" id="PF02566">
    <property type="entry name" value="OsmC"/>
    <property type="match status" value="1"/>
</dbReference>
<keyword evidence="2" id="KW-1185">Reference proteome</keyword>
<dbReference type="InterPro" id="IPR036102">
    <property type="entry name" value="OsmC/Ohrsf"/>
</dbReference>